<evidence type="ECO:0000256" key="11">
    <source>
        <dbReference type="ARBA" id="ARBA00023136"/>
    </source>
</evidence>
<name>A0A9D2SLR0_9FIRM</name>
<feature type="transmembrane region" description="Helical" evidence="13">
    <location>
        <begin position="329"/>
        <end position="354"/>
    </location>
</feature>
<dbReference type="AlphaFoldDB" id="A0A9D2SLR0"/>
<evidence type="ECO:0000313" key="15">
    <source>
        <dbReference type="Proteomes" id="UP000823849"/>
    </source>
</evidence>
<organism evidence="14 15">
    <name type="scientific">Candidatus Fusicatenibacter intestinigallinarum</name>
    <dbReference type="NCBI Taxonomy" id="2838598"/>
    <lineage>
        <taxon>Bacteria</taxon>
        <taxon>Bacillati</taxon>
        <taxon>Bacillota</taxon>
        <taxon>Clostridia</taxon>
        <taxon>Lachnospirales</taxon>
        <taxon>Lachnospiraceae</taxon>
        <taxon>Fusicatenibacter</taxon>
    </lineage>
</organism>
<dbReference type="GO" id="GO:0046872">
    <property type="term" value="F:metal ion binding"/>
    <property type="evidence" value="ECO:0007669"/>
    <property type="project" value="UniProtKB-KW"/>
</dbReference>
<sequence length="480" mass="52937">MNRKMLRYVISWVLKTEGILMAFPAITGALYREREALAYLLCGLFCVGAGFLLSRRKPEDMELYPKDGYVAVALGWVALSVFGCLPFMVTGEIPFFVDALFEIVSGFTTTGSSILTDVEALSHASLFWRSFSHWIGGMGVLVFILAILPMKGGSVMNLMKAESPGPSVSKFVPRVRGTAKILYQIYIVMTIVLILSLLLSGMTLFESLTLSFGAAGTGGFSILNSGCGTYTPVQQWILTIGMILFGVNFNFYYLILCRKFKAAALSQEVRAYFLVILAAIAAITVDIQGVYDTLGETVRHAAFQVGSIITTTGYATTDFNLWPEFSKTILLLLMFIGACAGSTGGGIKVSRVLILLKTVKKEMMSIVHPRSVKQIHFDKRPVEHEVLRSINVFLTVYMTIFAFSLLVISMDEFSLETNFSAVATTFNNIGPGMDKVGPMGNFSEYSPLSKLVLTFDMLAGRLELFPMLILFSPSTWRKRH</sequence>
<accession>A0A9D2SLR0</accession>
<reference evidence="14" key="2">
    <citation type="submission" date="2021-04" db="EMBL/GenBank/DDBJ databases">
        <authorList>
            <person name="Gilroy R."/>
        </authorList>
    </citation>
    <scope>NUCLEOTIDE SEQUENCE</scope>
    <source>
        <strain evidence="14">CHK185-5351</strain>
    </source>
</reference>
<feature type="transmembrane region" description="Helical" evidence="13">
    <location>
        <begin position="12"/>
        <end position="31"/>
    </location>
</feature>
<dbReference type="PANTHER" id="PTHR32024">
    <property type="entry name" value="TRK SYSTEM POTASSIUM UPTAKE PROTEIN TRKG-RELATED"/>
    <property type="match status" value="1"/>
</dbReference>
<feature type="transmembrane region" description="Helical" evidence="13">
    <location>
        <begin position="131"/>
        <end position="150"/>
    </location>
</feature>
<dbReference type="Pfam" id="PF02386">
    <property type="entry name" value="TrkH"/>
    <property type="match status" value="1"/>
</dbReference>
<proteinExistence type="inferred from homology"/>
<keyword evidence="5" id="KW-0997">Cell inner membrane</keyword>
<dbReference type="PANTHER" id="PTHR32024:SF2">
    <property type="entry name" value="TRK SYSTEM POTASSIUM UPTAKE PROTEIN TRKG-RELATED"/>
    <property type="match status" value="1"/>
</dbReference>
<evidence type="ECO:0000256" key="3">
    <source>
        <dbReference type="ARBA" id="ARBA00022448"/>
    </source>
</evidence>
<evidence type="ECO:0000313" key="14">
    <source>
        <dbReference type="EMBL" id="HJC14815.1"/>
    </source>
</evidence>
<evidence type="ECO:0000256" key="2">
    <source>
        <dbReference type="ARBA" id="ARBA00009137"/>
    </source>
</evidence>
<evidence type="ECO:0000256" key="5">
    <source>
        <dbReference type="ARBA" id="ARBA00022519"/>
    </source>
</evidence>
<keyword evidence="8 12" id="KW-0630">Potassium</keyword>
<feature type="binding site" evidence="12">
    <location>
        <position position="428"/>
    </location>
    <ligand>
        <name>K(+)</name>
        <dbReference type="ChEBI" id="CHEBI:29103"/>
    </ligand>
</feature>
<evidence type="ECO:0000256" key="4">
    <source>
        <dbReference type="ARBA" id="ARBA00022475"/>
    </source>
</evidence>
<evidence type="ECO:0000256" key="13">
    <source>
        <dbReference type="SAM" id="Phobius"/>
    </source>
</evidence>
<feature type="binding site" evidence="12">
    <location>
        <position position="218"/>
    </location>
    <ligand>
        <name>K(+)</name>
        <dbReference type="ChEBI" id="CHEBI:29103"/>
    </ligand>
</feature>
<reference evidence="14" key="1">
    <citation type="journal article" date="2021" name="PeerJ">
        <title>Extensive microbial diversity within the chicken gut microbiome revealed by metagenomics and culture.</title>
        <authorList>
            <person name="Gilroy R."/>
            <person name="Ravi A."/>
            <person name="Getino M."/>
            <person name="Pursley I."/>
            <person name="Horton D.L."/>
            <person name="Alikhan N.F."/>
            <person name="Baker D."/>
            <person name="Gharbi K."/>
            <person name="Hall N."/>
            <person name="Watson M."/>
            <person name="Adriaenssens E.M."/>
            <person name="Foster-Nyarko E."/>
            <person name="Jarju S."/>
            <person name="Secka A."/>
            <person name="Antonio M."/>
            <person name="Oren A."/>
            <person name="Chaudhuri R.R."/>
            <person name="La Ragione R."/>
            <person name="Hildebrand F."/>
            <person name="Pallen M.J."/>
        </authorList>
    </citation>
    <scope>NUCLEOTIDE SEQUENCE</scope>
    <source>
        <strain evidence="14">CHK185-5351</strain>
    </source>
</reference>
<gene>
    <name evidence="14" type="ORF">H9705_03150</name>
</gene>
<keyword evidence="11 13" id="KW-0472">Membrane</keyword>
<keyword evidence="10" id="KW-0406">Ion transport</keyword>
<feature type="transmembrane region" description="Helical" evidence="13">
    <location>
        <begin position="68"/>
        <end position="89"/>
    </location>
</feature>
<dbReference type="GO" id="GO:0015379">
    <property type="term" value="F:potassium:chloride symporter activity"/>
    <property type="evidence" value="ECO:0007669"/>
    <property type="project" value="InterPro"/>
</dbReference>
<dbReference type="InterPro" id="IPR003445">
    <property type="entry name" value="Cat_transpt"/>
</dbReference>
<feature type="binding site" evidence="12">
    <location>
        <position position="109"/>
    </location>
    <ligand>
        <name>K(+)</name>
        <dbReference type="ChEBI" id="CHEBI:29103"/>
    </ligand>
</feature>
<comment type="subcellular location">
    <subcellularLocation>
        <location evidence="1">Cell inner membrane</location>
        <topology evidence="1">Multi-pass membrane protein</topology>
    </subcellularLocation>
</comment>
<feature type="binding site" evidence="12">
    <location>
        <position position="311"/>
    </location>
    <ligand>
        <name>K(+)</name>
        <dbReference type="ChEBI" id="CHEBI:29103"/>
    </ligand>
</feature>
<feature type="transmembrane region" description="Helical" evidence="13">
    <location>
        <begin position="390"/>
        <end position="410"/>
    </location>
</feature>
<keyword evidence="3" id="KW-0813">Transport</keyword>
<evidence type="ECO:0000256" key="9">
    <source>
        <dbReference type="ARBA" id="ARBA00022989"/>
    </source>
</evidence>
<evidence type="ECO:0000256" key="1">
    <source>
        <dbReference type="ARBA" id="ARBA00004429"/>
    </source>
</evidence>
<feature type="transmembrane region" description="Helical" evidence="13">
    <location>
        <begin position="236"/>
        <end position="257"/>
    </location>
</feature>
<comment type="caution">
    <text evidence="14">The sequence shown here is derived from an EMBL/GenBank/DDBJ whole genome shotgun (WGS) entry which is preliminary data.</text>
</comment>
<dbReference type="InterPro" id="IPR004772">
    <property type="entry name" value="TrkH"/>
</dbReference>
<keyword evidence="4" id="KW-1003">Cell membrane</keyword>
<protein>
    <submittedName>
        <fullName evidence="14">TrkH family potassium uptake protein</fullName>
    </submittedName>
</protein>
<keyword evidence="12" id="KW-0479">Metal-binding</keyword>
<feature type="transmembrane region" description="Helical" evidence="13">
    <location>
        <begin position="181"/>
        <end position="205"/>
    </location>
</feature>
<dbReference type="GO" id="GO:0005886">
    <property type="term" value="C:plasma membrane"/>
    <property type="evidence" value="ECO:0007669"/>
    <property type="project" value="UniProtKB-SubCell"/>
</dbReference>
<keyword evidence="7 13" id="KW-0812">Transmembrane</keyword>
<keyword evidence="6" id="KW-0633">Potassium transport</keyword>
<evidence type="ECO:0000256" key="8">
    <source>
        <dbReference type="ARBA" id="ARBA00022958"/>
    </source>
</evidence>
<feature type="transmembrane region" description="Helical" evidence="13">
    <location>
        <begin position="269"/>
        <end position="291"/>
    </location>
</feature>
<feature type="transmembrane region" description="Helical" evidence="13">
    <location>
        <begin position="451"/>
        <end position="471"/>
    </location>
</feature>
<evidence type="ECO:0000256" key="7">
    <source>
        <dbReference type="ARBA" id="ARBA00022692"/>
    </source>
</evidence>
<evidence type="ECO:0000256" key="6">
    <source>
        <dbReference type="ARBA" id="ARBA00022538"/>
    </source>
</evidence>
<feature type="binding site" evidence="12">
    <location>
        <position position="110"/>
    </location>
    <ligand>
        <name>K(+)</name>
        <dbReference type="ChEBI" id="CHEBI:29103"/>
    </ligand>
</feature>
<evidence type="ECO:0000256" key="10">
    <source>
        <dbReference type="ARBA" id="ARBA00023065"/>
    </source>
</evidence>
<dbReference type="EMBL" id="DWWU01000013">
    <property type="protein sequence ID" value="HJC14815.1"/>
    <property type="molecule type" value="Genomic_DNA"/>
</dbReference>
<dbReference type="Proteomes" id="UP000823849">
    <property type="component" value="Unassembled WGS sequence"/>
</dbReference>
<keyword evidence="9 13" id="KW-1133">Transmembrane helix</keyword>
<dbReference type="PIRSF" id="PIRSF006247">
    <property type="entry name" value="TrkH"/>
    <property type="match status" value="1"/>
</dbReference>
<feature type="transmembrane region" description="Helical" evidence="13">
    <location>
        <begin position="37"/>
        <end position="56"/>
    </location>
</feature>
<comment type="similarity">
    <text evidence="2">Belongs to the TrkH potassium transport family.</text>
</comment>
<feature type="binding site" evidence="12">
    <location>
        <position position="312"/>
    </location>
    <ligand>
        <name>K(+)</name>
        <dbReference type="ChEBI" id="CHEBI:29103"/>
    </ligand>
</feature>
<evidence type="ECO:0000256" key="12">
    <source>
        <dbReference type="PIRSR" id="PIRSR006247-1"/>
    </source>
</evidence>